<evidence type="ECO:0000313" key="3">
    <source>
        <dbReference type="EnsemblProtists" id="PYU1_T011225"/>
    </source>
</evidence>
<dbReference type="STRING" id="431595.K3X1X6"/>
<dbReference type="AlphaFoldDB" id="K3X1X6"/>
<dbReference type="GO" id="GO:0022904">
    <property type="term" value="P:respiratory electron transport chain"/>
    <property type="evidence" value="ECO:0007669"/>
    <property type="project" value="TreeGrafter"/>
</dbReference>
<dbReference type="PANTHER" id="PTHR21024:SF0">
    <property type="entry name" value="ELECTRON TRANSFER FLAVOPROTEIN REGULATORY FACTOR 1"/>
    <property type="match status" value="1"/>
</dbReference>
<organism evidence="3 4">
    <name type="scientific">Globisporangium ultimum (strain ATCC 200006 / CBS 805.95 / DAOM BR144)</name>
    <name type="common">Pythium ultimum</name>
    <dbReference type="NCBI Taxonomy" id="431595"/>
    <lineage>
        <taxon>Eukaryota</taxon>
        <taxon>Sar</taxon>
        <taxon>Stramenopiles</taxon>
        <taxon>Oomycota</taxon>
        <taxon>Peronosporomycetes</taxon>
        <taxon>Pythiales</taxon>
        <taxon>Pythiaceae</taxon>
        <taxon>Globisporangium</taxon>
    </lineage>
</organism>
<reference evidence="4" key="1">
    <citation type="journal article" date="2010" name="Genome Biol.">
        <title>Genome sequence of the necrotrophic plant pathogen Pythium ultimum reveals original pathogenicity mechanisms and effector repertoire.</title>
        <authorList>
            <person name="Levesque C.A."/>
            <person name="Brouwer H."/>
            <person name="Cano L."/>
            <person name="Hamilton J.P."/>
            <person name="Holt C."/>
            <person name="Huitema E."/>
            <person name="Raffaele S."/>
            <person name="Robideau G.P."/>
            <person name="Thines M."/>
            <person name="Win J."/>
            <person name="Zerillo M.M."/>
            <person name="Beakes G.W."/>
            <person name="Boore J.L."/>
            <person name="Busam D."/>
            <person name="Dumas B."/>
            <person name="Ferriera S."/>
            <person name="Fuerstenberg S.I."/>
            <person name="Gachon C.M."/>
            <person name="Gaulin E."/>
            <person name="Govers F."/>
            <person name="Grenville-Briggs L."/>
            <person name="Horner N."/>
            <person name="Hostetler J."/>
            <person name="Jiang R.H."/>
            <person name="Johnson J."/>
            <person name="Krajaejun T."/>
            <person name="Lin H."/>
            <person name="Meijer H.J."/>
            <person name="Moore B."/>
            <person name="Morris P."/>
            <person name="Phuntmart V."/>
            <person name="Puiu D."/>
            <person name="Shetty J."/>
            <person name="Stajich J.E."/>
            <person name="Tripathy S."/>
            <person name="Wawra S."/>
            <person name="van West P."/>
            <person name="Whitty B.R."/>
            <person name="Coutinho P.M."/>
            <person name="Henrissat B."/>
            <person name="Martin F."/>
            <person name="Thomas P.D."/>
            <person name="Tyler B.M."/>
            <person name="De Vries R.P."/>
            <person name="Kamoun S."/>
            <person name="Yandell M."/>
            <person name="Tisserat N."/>
            <person name="Buell C.R."/>
        </authorList>
    </citation>
    <scope>NUCLEOTIDE SEQUENCE</scope>
    <source>
        <strain evidence="4">DAOM:BR144</strain>
    </source>
</reference>
<keyword evidence="4" id="KW-1185">Reference proteome</keyword>
<dbReference type="GO" id="GO:0005739">
    <property type="term" value="C:mitochondrion"/>
    <property type="evidence" value="ECO:0007669"/>
    <property type="project" value="TreeGrafter"/>
</dbReference>
<dbReference type="EMBL" id="GL376562">
    <property type="status" value="NOT_ANNOTATED_CDS"/>
    <property type="molecule type" value="Genomic_DNA"/>
</dbReference>
<comment type="similarity">
    <text evidence="1">Belongs to the complex I LYR family.</text>
</comment>
<sequence>MDPKVRDLYRRFLHVGKDYPLGLPYVREKVKTAFLKNRDLTDPLEIKKAIHKGRWMVQEMIGVIQLKKYRTLNARYTSEDLRDILRNLEHDRLEKEGSAAAEAAVAQENGKHGD</sequence>
<reference evidence="3" key="3">
    <citation type="submission" date="2015-02" db="UniProtKB">
        <authorList>
            <consortium name="EnsemblProtists"/>
        </authorList>
    </citation>
    <scope>IDENTIFICATION</scope>
    <source>
        <strain evidence="3">DAOM BR144</strain>
    </source>
</reference>
<protein>
    <recommendedName>
        <fullName evidence="2">Complex 1 LYR protein domain-containing protein</fullName>
    </recommendedName>
</protein>
<reference evidence="4" key="2">
    <citation type="submission" date="2010-04" db="EMBL/GenBank/DDBJ databases">
        <authorList>
            <person name="Buell R."/>
            <person name="Hamilton J."/>
            <person name="Hostetler J."/>
        </authorList>
    </citation>
    <scope>NUCLEOTIDE SEQUENCE [LARGE SCALE GENOMIC DNA]</scope>
    <source>
        <strain evidence="4">DAOM:BR144</strain>
    </source>
</reference>
<dbReference type="EnsemblProtists" id="PYU1_T011225">
    <property type="protein sequence ID" value="PYU1_T011225"/>
    <property type="gene ID" value="PYU1_G011200"/>
</dbReference>
<dbReference type="eggNOG" id="ENOG502S531">
    <property type="taxonomic scope" value="Eukaryota"/>
</dbReference>
<evidence type="ECO:0000256" key="1">
    <source>
        <dbReference type="ARBA" id="ARBA00009508"/>
    </source>
</evidence>
<dbReference type="PANTHER" id="PTHR21024">
    <property type="entry name" value="GROWTH HORMONE-INDUCIBLE SOLUBLE PROTEIN-RELATED"/>
    <property type="match status" value="1"/>
</dbReference>
<dbReference type="HOGENOM" id="CLU_141157_1_0_1"/>
<dbReference type="CDD" id="cd20265">
    <property type="entry name" value="Complex1_LYR_ETFRF1_LYRM5"/>
    <property type="match status" value="1"/>
</dbReference>
<dbReference type="Proteomes" id="UP000019132">
    <property type="component" value="Unassembled WGS sequence"/>
</dbReference>
<dbReference type="VEuPathDB" id="FungiDB:PYU1_G011200"/>
<dbReference type="InterPro" id="IPR045296">
    <property type="entry name" value="Complex1_LYR_ETFRF1_LYRM5"/>
</dbReference>
<proteinExistence type="inferred from homology"/>
<evidence type="ECO:0000259" key="2">
    <source>
        <dbReference type="Pfam" id="PF05347"/>
    </source>
</evidence>
<dbReference type="OMA" id="RAMNQRY"/>
<feature type="domain" description="Complex 1 LYR protein" evidence="2">
    <location>
        <begin position="5"/>
        <end position="54"/>
    </location>
</feature>
<name>K3X1X6_GLOUD</name>
<evidence type="ECO:0000313" key="4">
    <source>
        <dbReference type="Proteomes" id="UP000019132"/>
    </source>
</evidence>
<dbReference type="InterPro" id="IPR008011">
    <property type="entry name" value="Complex1_LYR_dom"/>
</dbReference>
<dbReference type="GO" id="GO:0090324">
    <property type="term" value="P:negative regulation of oxidative phosphorylation"/>
    <property type="evidence" value="ECO:0007669"/>
    <property type="project" value="InterPro"/>
</dbReference>
<accession>K3X1X6</accession>
<dbReference type="Pfam" id="PF05347">
    <property type="entry name" value="Complex1_LYR"/>
    <property type="match status" value="1"/>
</dbReference>
<dbReference type="InterPro" id="IPR052000">
    <property type="entry name" value="ETFRF1"/>
</dbReference>
<dbReference type="InParanoid" id="K3X1X6"/>